<accession>A0A4Q7N4D8</accession>
<sequence length="115" mass="12797">MVTITGYVLRQNKEGKSFVALEISGDIEMIQSSSSGRFYMTAKRCSIPSTFTEETAKHLIGKTMPGHIDRVQTEPYEYTVKETGEVITLVHTYAYVPEERPHHSIAMASEALLGA</sequence>
<evidence type="ECO:0000313" key="2">
    <source>
        <dbReference type="Proteomes" id="UP000293874"/>
    </source>
</evidence>
<keyword evidence="2" id="KW-1185">Reference proteome</keyword>
<proteinExistence type="predicted"/>
<comment type="caution">
    <text evidence="1">The sequence shown here is derived from an EMBL/GenBank/DDBJ whole genome shotgun (WGS) entry which is preliminary data.</text>
</comment>
<dbReference type="EMBL" id="SGXA01000001">
    <property type="protein sequence ID" value="RZS75873.1"/>
    <property type="molecule type" value="Genomic_DNA"/>
</dbReference>
<dbReference type="AlphaFoldDB" id="A0A4Q7N4D8"/>
<gene>
    <name evidence="1" type="ORF">EV199_1748</name>
</gene>
<dbReference type="RefSeq" id="WP_130540208.1">
    <property type="nucleotide sequence ID" value="NZ_CP042431.1"/>
</dbReference>
<protein>
    <submittedName>
        <fullName evidence="1">Uncharacterized protein</fullName>
    </submittedName>
</protein>
<reference evidence="1 2" key="1">
    <citation type="submission" date="2019-02" db="EMBL/GenBank/DDBJ databases">
        <title>Genomic Encyclopedia of Type Strains, Phase IV (KMG-IV): sequencing the most valuable type-strain genomes for metagenomic binning, comparative biology and taxonomic classification.</title>
        <authorList>
            <person name="Goeker M."/>
        </authorList>
    </citation>
    <scope>NUCLEOTIDE SEQUENCE [LARGE SCALE GENOMIC DNA]</scope>
    <source>
        <strain evidence="1 2">DSM 18116</strain>
    </source>
</reference>
<dbReference type="OrthoDB" id="676860at2"/>
<name>A0A4Q7N4D8_9BACT</name>
<organism evidence="1 2">
    <name type="scientific">Pseudobacter ginsenosidimutans</name>
    <dbReference type="NCBI Taxonomy" id="661488"/>
    <lineage>
        <taxon>Bacteria</taxon>
        <taxon>Pseudomonadati</taxon>
        <taxon>Bacteroidota</taxon>
        <taxon>Chitinophagia</taxon>
        <taxon>Chitinophagales</taxon>
        <taxon>Chitinophagaceae</taxon>
        <taxon>Pseudobacter</taxon>
    </lineage>
</organism>
<dbReference type="Proteomes" id="UP000293874">
    <property type="component" value="Unassembled WGS sequence"/>
</dbReference>
<evidence type="ECO:0000313" key="1">
    <source>
        <dbReference type="EMBL" id="RZS75873.1"/>
    </source>
</evidence>